<reference evidence="2" key="1">
    <citation type="journal article" date="2020" name="Phytopathology">
        <title>Genome Sequence Resources of Colletotrichum truncatum, C. plurivorum, C. musicola, and C. sojae: Four Species Pathogenic to Soybean (Glycine max).</title>
        <authorList>
            <person name="Rogerio F."/>
            <person name="Boufleur T.R."/>
            <person name="Ciampi-Guillardi M."/>
            <person name="Sukno S.A."/>
            <person name="Thon M.R."/>
            <person name="Massola Junior N.S."/>
            <person name="Baroncelli R."/>
        </authorList>
    </citation>
    <scope>NUCLEOTIDE SEQUENCE</scope>
    <source>
        <strain evidence="2">LFN0074</strain>
    </source>
</reference>
<dbReference type="AlphaFoldDB" id="A0A8H6J150"/>
<feature type="compositionally biased region" description="Polar residues" evidence="1">
    <location>
        <begin position="82"/>
        <end position="93"/>
    </location>
</feature>
<feature type="compositionally biased region" description="Basic and acidic residues" evidence="1">
    <location>
        <begin position="94"/>
        <end position="110"/>
    </location>
</feature>
<evidence type="ECO:0000313" key="3">
    <source>
        <dbReference type="Proteomes" id="UP000639643"/>
    </source>
</evidence>
<feature type="region of interest" description="Disordered" evidence="1">
    <location>
        <begin position="1"/>
        <end position="47"/>
    </location>
</feature>
<feature type="region of interest" description="Disordered" evidence="1">
    <location>
        <begin position="76"/>
        <end position="110"/>
    </location>
</feature>
<keyword evidence="3" id="KW-1185">Reference proteome</keyword>
<feature type="compositionally biased region" description="Basic and acidic residues" evidence="1">
    <location>
        <begin position="24"/>
        <end position="39"/>
    </location>
</feature>
<evidence type="ECO:0000256" key="1">
    <source>
        <dbReference type="SAM" id="MobiDB-lite"/>
    </source>
</evidence>
<gene>
    <name evidence="2" type="ORF">CMUS01_14843</name>
</gene>
<proteinExistence type="predicted"/>
<protein>
    <submittedName>
        <fullName evidence="2">Uncharacterized protein</fullName>
    </submittedName>
</protein>
<dbReference type="Proteomes" id="UP000639643">
    <property type="component" value="Unassembled WGS sequence"/>
</dbReference>
<evidence type="ECO:0000313" key="2">
    <source>
        <dbReference type="EMBL" id="KAF6804472.1"/>
    </source>
</evidence>
<organism evidence="2 3">
    <name type="scientific">Colletotrichum musicola</name>
    <dbReference type="NCBI Taxonomy" id="2175873"/>
    <lineage>
        <taxon>Eukaryota</taxon>
        <taxon>Fungi</taxon>
        <taxon>Dikarya</taxon>
        <taxon>Ascomycota</taxon>
        <taxon>Pezizomycotina</taxon>
        <taxon>Sordariomycetes</taxon>
        <taxon>Hypocreomycetidae</taxon>
        <taxon>Glomerellales</taxon>
        <taxon>Glomerellaceae</taxon>
        <taxon>Colletotrichum</taxon>
        <taxon>Colletotrichum orchidearum species complex</taxon>
    </lineage>
</organism>
<name>A0A8H6J150_9PEZI</name>
<comment type="caution">
    <text evidence="2">The sequence shown here is derived from an EMBL/GenBank/DDBJ whole genome shotgun (WGS) entry which is preliminary data.</text>
</comment>
<sequence length="190" mass="20719">MCDGRELGKDVGLIELGQRRRRQPLRDDPRTRREGDRAVHKGAVQGPRDTVRCDAAAVRSGAVWVASLPGAKADQARAASGATRNTTQCSSASRPKDGEERQQERGKVEQELEHLTSTFLLLPFRGKEEIGDGPGESWLGRTRELLGRTRTRPAGAEYSLGEIWLARYLGDGPGGGRPGWNWAGSDDTSN</sequence>
<accession>A0A8H6J150</accession>
<dbReference type="EMBL" id="WIGM01001133">
    <property type="protein sequence ID" value="KAF6804472.1"/>
    <property type="molecule type" value="Genomic_DNA"/>
</dbReference>